<organism evidence="2 3">
    <name type="scientific">Psilocybe cf. subviscida</name>
    <dbReference type="NCBI Taxonomy" id="2480587"/>
    <lineage>
        <taxon>Eukaryota</taxon>
        <taxon>Fungi</taxon>
        <taxon>Dikarya</taxon>
        <taxon>Basidiomycota</taxon>
        <taxon>Agaricomycotina</taxon>
        <taxon>Agaricomycetes</taxon>
        <taxon>Agaricomycetidae</taxon>
        <taxon>Agaricales</taxon>
        <taxon>Agaricineae</taxon>
        <taxon>Strophariaceae</taxon>
        <taxon>Psilocybe</taxon>
    </lineage>
</organism>
<gene>
    <name evidence="2" type="ORF">D9619_010657</name>
</gene>
<feature type="region of interest" description="Disordered" evidence="1">
    <location>
        <begin position="25"/>
        <end position="56"/>
    </location>
</feature>
<comment type="caution">
    <text evidence="2">The sequence shown here is derived from an EMBL/GenBank/DDBJ whole genome shotgun (WGS) entry which is preliminary data.</text>
</comment>
<evidence type="ECO:0000313" key="2">
    <source>
        <dbReference type="EMBL" id="KAF5318693.1"/>
    </source>
</evidence>
<feature type="region of interest" description="Disordered" evidence="1">
    <location>
        <begin position="82"/>
        <end position="127"/>
    </location>
</feature>
<dbReference type="EMBL" id="JAACJJ010000030">
    <property type="protein sequence ID" value="KAF5318693.1"/>
    <property type="molecule type" value="Genomic_DNA"/>
</dbReference>
<protein>
    <submittedName>
        <fullName evidence="2">Uncharacterized protein</fullName>
    </submittedName>
</protein>
<proteinExistence type="predicted"/>
<accession>A0A8H5B8Y6</accession>
<sequence>MTEDLAASLALSSARTLSASCKHLGETRRAKRTKIRTKRAHASVKESPVARGVNATDTFGPATPLRLVAEWSHPILSHIPGVAHHRTPASPPQVPLAAARPRPPRRDGIQVIAPSSRSRQSQPGPSG</sequence>
<evidence type="ECO:0000256" key="1">
    <source>
        <dbReference type="SAM" id="MobiDB-lite"/>
    </source>
</evidence>
<name>A0A8H5B8Y6_9AGAR</name>
<dbReference type="Proteomes" id="UP000567179">
    <property type="component" value="Unassembled WGS sequence"/>
</dbReference>
<reference evidence="2 3" key="1">
    <citation type="journal article" date="2020" name="ISME J.">
        <title>Uncovering the hidden diversity of litter-decomposition mechanisms in mushroom-forming fungi.</title>
        <authorList>
            <person name="Floudas D."/>
            <person name="Bentzer J."/>
            <person name="Ahren D."/>
            <person name="Johansson T."/>
            <person name="Persson P."/>
            <person name="Tunlid A."/>
        </authorList>
    </citation>
    <scope>NUCLEOTIDE SEQUENCE [LARGE SCALE GENOMIC DNA]</scope>
    <source>
        <strain evidence="2 3">CBS 101986</strain>
    </source>
</reference>
<evidence type="ECO:0000313" key="3">
    <source>
        <dbReference type="Proteomes" id="UP000567179"/>
    </source>
</evidence>
<feature type="compositionally biased region" description="Low complexity" evidence="1">
    <location>
        <begin position="114"/>
        <end position="127"/>
    </location>
</feature>
<feature type="compositionally biased region" description="Basic residues" evidence="1">
    <location>
        <begin position="29"/>
        <end position="42"/>
    </location>
</feature>
<keyword evidence="3" id="KW-1185">Reference proteome</keyword>
<dbReference type="AlphaFoldDB" id="A0A8H5B8Y6"/>